<name>A0A6P1YB30_9FIRM</name>
<dbReference type="AlphaFoldDB" id="A0A6P1YB30"/>
<evidence type="ECO:0000313" key="2">
    <source>
        <dbReference type="Proteomes" id="UP000464452"/>
    </source>
</evidence>
<dbReference type="RefSeq" id="WP_163234248.1">
    <property type="nucleotide sequence ID" value="NZ_CP048617.1"/>
</dbReference>
<evidence type="ECO:0000313" key="1">
    <source>
        <dbReference type="EMBL" id="QIB26068.1"/>
    </source>
</evidence>
<accession>A0A6P1YB30</accession>
<reference evidence="1 2" key="1">
    <citation type="submission" date="2020-02" db="EMBL/GenBank/DDBJ databases">
        <title>Thermophilic hydrogen producing bacteria, Caloranaerobacter azorensis.</title>
        <authorList>
            <person name="Baek K."/>
        </authorList>
    </citation>
    <scope>NUCLEOTIDE SEQUENCE [LARGE SCALE GENOMIC DNA]</scope>
    <source>
        <strain evidence="1 2">T3-1</strain>
    </source>
</reference>
<protein>
    <submittedName>
        <fullName evidence="1">Uncharacterized protein</fullName>
    </submittedName>
</protein>
<dbReference type="KEGG" id="cazo:G3A45_01330"/>
<proteinExistence type="predicted"/>
<gene>
    <name evidence="1" type="ORF">G3A45_01330</name>
</gene>
<dbReference type="Proteomes" id="UP000464452">
    <property type="component" value="Chromosome"/>
</dbReference>
<sequence>MRLKQRVEEILKFQISNKDYEEAYRYAKHKLEWQNKHFGTNHGEYYLILLIADTYREQQFSKYTWELCKERMKKAEGVVLC</sequence>
<dbReference type="EMBL" id="CP048617">
    <property type="protein sequence ID" value="QIB26068.1"/>
    <property type="molecule type" value="Genomic_DNA"/>
</dbReference>
<organism evidence="1 2">
    <name type="scientific">Caloranaerobacter azorensis</name>
    <dbReference type="NCBI Taxonomy" id="116090"/>
    <lineage>
        <taxon>Bacteria</taxon>
        <taxon>Bacillati</taxon>
        <taxon>Bacillota</taxon>
        <taxon>Tissierellia</taxon>
        <taxon>Tissierellales</taxon>
        <taxon>Thermohalobacteraceae</taxon>
        <taxon>Caloranaerobacter</taxon>
    </lineage>
</organism>